<proteinExistence type="predicted"/>
<evidence type="ECO:0008006" key="3">
    <source>
        <dbReference type="Google" id="ProtNLM"/>
    </source>
</evidence>
<dbReference type="EMBL" id="BOOF01000009">
    <property type="protein sequence ID" value="GIH61449.1"/>
    <property type="molecule type" value="Genomic_DNA"/>
</dbReference>
<dbReference type="Proteomes" id="UP000660454">
    <property type="component" value="Unassembled WGS sequence"/>
</dbReference>
<dbReference type="RefSeq" id="WP_239108299.1">
    <property type="nucleotide sequence ID" value="NZ_BOOF01000009.1"/>
</dbReference>
<accession>A0ABQ4GJ78</accession>
<protein>
    <recommendedName>
        <fullName evidence="3">Replication initiation protein</fullName>
    </recommendedName>
</protein>
<reference evidence="1 2" key="1">
    <citation type="submission" date="2021-01" db="EMBL/GenBank/DDBJ databases">
        <title>Whole genome shotgun sequence of Microbispora siamensis NBRC 104113.</title>
        <authorList>
            <person name="Komaki H."/>
            <person name="Tamura T."/>
        </authorList>
    </citation>
    <scope>NUCLEOTIDE SEQUENCE [LARGE SCALE GENOMIC DNA]</scope>
    <source>
        <strain evidence="1 2">NBRC 104113</strain>
    </source>
</reference>
<evidence type="ECO:0000313" key="2">
    <source>
        <dbReference type="Proteomes" id="UP000660454"/>
    </source>
</evidence>
<dbReference type="Pfam" id="PF20199">
    <property type="entry name" value="RepSA"/>
    <property type="match status" value="1"/>
</dbReference>
<evidence type="ECO:0000313" key="1">
    <source>
        <dbReference type="EMBL" id="GIH61449.1"/>
    </source>
</evidence>
<comment type="caution">
    <text evidence="1">The sequence shown here is derived from an EMBL/GenBank/DDBJ whole genome shotgun (WGS) entry which is preliminary data.</text>
</comment>
<dbReference type="InterPro" id="IPR046828">
    <property type="entry name" value="RepSA"/>
</dbReference>
<organism evidence="1 2">
    <name type="scientific">Microbispora siamensis</name>
    <dbReference type="NCBI Taxonomy" id="564413"/>
    <lineage>
        <taxon>Bacteria</taxon>
        <taxon>Bacillati</taxon>
        <taxon>Actinomycetota</taxon>
        <taxon>Actinomycetes</taxon>
        <taxon>Streptosporangiales</taxon>
        <taxon>Streptosporangiaceae</taxon>
        <taxon>Microbispora</taxon>
    </lineage>
</organism>
<sequence length="113" mass="12928">MIRTCWDLGARPELAGLRLRPWAHMLGFRGHFSSKSRRYSTRLLDLRQARTDHRAKEARERYGLPGPGEETTLVLAHWRFAGSGHTPGEAVLAEQLRQRIELARKIAAQRTAE</sequence>
<gene>
    <name evidence="1" type="ORF">Msi02_22660</name>
</gene>
<name>A0ABQ4GJ78_9ACTN</name>
<keyword evidence="2" id="KW-1185">Reference proteome</keyword>